<reference evidence="2" key="1">
    <citation type="submission" date="2016-10" db="EMBL/GenBank/DDBJ databases">
        <authorList>
            <person name="Varghese N."/>
            <person name="Submissions S."/>
        </authorList>
    </citation>
    <scope>NUCLEOTIDE SEQUENCE [LARGE SCALE GENOMIC DNA]</scope>
    <source>
        <strain evidence="2">LMG 22563</strain>
    </source>
</reference>
<dbReference type="Proteomes" id="UP000183018">
    <property type="component" value="Unassembled WGS sequence"/>
</dbReference>
<dbReference type="InterPro" id="IPR036907">
    <property type="entry name" value="5'-Nucleotdase_C_sf"/>
</dbReference>
<evidence type="ECO:0000313" key="2">
    <source>
        <dbReference type="Proteomes" id="UP000183018"/>
    </source>
</evidence>
<dbReference type="Gene3D" id="3.90.780.10">
    <property type="entry name" value="5'-Nucleotidase, C-terminal domain"/>
    <property type="match status" value="1"/>
</dbReference>
<proteinExistence type="predicted"/>
<gene>
    <name evidence="1" type="ORF">SAMN05216602_2202</name>
</gene>
<dbReference type="PROSITE" id="PS51257">
    <property type="entry name" value="PROKAR_LIPOPROTEIN"/>
    <property type="match status" value="1"/>
</dbReference>
<accession>A0A1I3K0N4</accession>
<protein>
    <submittedName>
        <fullName evidence="1">2',3'-cyclic-nucleotide 2'-phosphodiesterase/5'-or 3'-nucleotidase, 5'-nucleotidase family</fullName>
    </submittedName>
</protein>
<dbReference type="InterPro" id="IPR029052">
    <property type="entry name" value="Metallo-depent_PP-like"/>
</dbReference>
<dbReference type="EMBL" id="FORC01000002">
    <property type="protein sequence ID" value="SFI66067.1"/>
    <property type="molecule type" value="Genomic_DNA"/>
</dbReference>
<organism evidence="1 2">
    <name type="scientific">Phytopseudomonas argentinensis</name>
    <dbReference type="NCBI Taxonomy" id="289370"/>
    <lineage>
        <taxon>Bacteria</taxon>
        <taxon>Pseudomonadati</taxon>
        <taxon>Pseudomonadota</taxon>
        <taxon>Gammaproteobacteria</taxon>
        <taxon>Pseudomonadales</taxon>
        <taxon>Pseudomonadaceae</taxon>
        <taxon>Phytopseudomonas</taxon>
    </lineage>
</organism>
<sequence>MHKGEAGEAMTGIGRRDVMSWMGIGAMAPLLSACSGFATPRPDGHAELDLLYVADTLDARQPGQPVVPATRLGPVSHLGRAPWLSGSHAHQARSELNPLLDARLAEGVSTGGYAVLGALLEELRQRQGAERCLTLENGQGWNGSGLTYLTQGESGVQGSQLLGSEVRVSSDERVLWPQRCAGLYRQFARPVLGAGLAEDRAQALGVQPFTLIRRAGLRIAVVGVTDPYAGDQQASLKQWYQSLLPAFKQARGQADLVIALADVGTGPGLWLAERLGDADLLLCARGQDFWPAPIEVLQSSGRRVPVVLGGCRASGAFHIGCKRQAGQWTFVARFHPAFEQLLSPAGQAHAASLRSQLQSQRAPHAAWLDQPLARAPQALWRRDTRGGSWDRLLHQALSEDGQMQVLLPGLRYDSPVAAGQAITREQLISLTGGYPAAVVEAPVKPLESVLENAADQLFGDPLLLDNSQDLPRWQGQAWQVSYSPSGKRVSGLAPLEGLCRSVSLSADARGEPLWQRVETWLSRQPADWQLPALQLPSVRYVQGHPGWHPRGVS</sequence>
<dbReference type="SUPFAM" id="SSF56300">
    <property type="entry name" value="Metallo-dependent phosphatases"/>
    <property type="match status" value="1"/>
</dbReference>
<dbReference type="GO" id="GO:0009166">
    <property type="term" value="P:nucleotide catabolic process"/>
    <property type="evidence" value="ECO:0007669"/>
    <property type="project" value="InterPro"/>
</dbReference>
<dbReference type="STRING" id="289370.SAMN05216602_2202"/>
<dbReference type="AlphaFoldDB" id="A0A1I3K0N4"/>
<dbReference type="GO" id="GO:0016787">
    <property type="term" value="F:hydrolase activity"/>
    <property type="evidence" value="ECO:0007669"/>
    <property type="project" value="InterPro"/>
</dbReference>
<dbReference type="Gene3D" id="3.60.21.10">
    <property type="match status" value="1"/>
</dbReference>
<name>A0A1I3K0N4_9GAMM</name>
<keyword evidence="2" id="KW-1185">Reference proteome</keyword>
<evidence type="ECO:0000313" key="1">
    <source>
        <dbReference type="EMBL" id="SFI66067.1"/>
    </source>
</evidence>